<keyword evidence="7" id="KW-0456">Lyase</keyword>
<sequence>MKGYTRMAKLANIAKLSTRITILSHLIIPFVVVPSSASFSDNNGGLLFRSDNNNNLREFDYFVLALQWPPTYCSNTLNCCKSNGCCRRSGPPRQFTIHGLWSNYNDGSWPSCCSDTDFDEKQISTLRKALDENWPTLTCGSIPTCHGHNGSFYAHEWEKHGTCSASVTPDEYNYFLTTLNLYFKYNVTDVLSEAGYTPSNSEKYPLGGVITSIENAFHTSPLIVCSGDAIQEIRLCFYKDFKTRDCVVTNGVENNDGSSESSCPKYVSLPAYVSPGQRTGITLSHVETQ</sequence>
<feature type="active site" evidence="8">
    <location>
        <position position="156"/>
    </location>
</feature>
<dbReference type="GO" id="GO:0005576">
    <property type="term" value="C:extracellular region"/>
    <property type="evidence" value="ECO:0007669"/>
    <property type="project" value="TreeGrafter"/>
</dbReference>
<dbReference type="Gene3D" id="3.90.730.10">
    <property type="entry name" value="Ribonuclease T2-like"/>
    <property type="match status" value="1"/>
</dbReference>
<dbReference type="GO" id="GO:0016787">
    <property type="term" value="F:hydrolase activity"/>
    <property type="evidence" value="ECO:0007669"/>
    <property type="project" value="UniProtKB-KW"/>
</dbReference>
<feature type="active site" evidence="8">
    <location>
        <position position="98"/>
    </location>
</feature>
<dbReference type="Proteomes" id="UP001443914">
    <property type="component" value="Unassembled WGS sequence"/>
</dbReference>
<protein>
    <submittedName>
        <fullName evidence="10">Uncharacterized protein</fullName>
    </submittedName>
</protein>
<dbReference type="EMBL" id="JBDFQZ010000013">
    <property type="protein sequence ID" value="KAK9669572.1"/>
    <property type="molecule type" value="Genomic_DNA"/>
</dbReference>
<dbReference type="GO" id="GO:0033897">
    <property type="term" value="F:ribonuclease T2 activity"/>
    <property type="evidence" value="ECO:0007669"/>
    <property type="project" value="InterPro"/>
</dbReference>
<gene>
    <name evidence="10" type="ORF">RND81_13G140600</name>
</gene>
<keyword evidence="3" id="KW-0732">Signal</keyword>
<dbReference type="InterPro" id="IPR036430">
    <property type="entry name" value="RNase_T2-like_sf"/>
</dbReference>
<evidence type="ECO:0000256" key="9">
    <source>
        <dbReference type="RuleBase" id="RU004328"/>
    </source>
</evidence>
<dbReference type="InterPro" id="IPR033697">
    <property type="entry name" value="Ribonuclease_T2_eukaryotic"/>
</dbReference>
<keyword evidence="4" id="KW-0255">Endonuclease</keyword>
<keyword evidence="5" id="KW-0378">Hydrolase</keyword>
<dbReference type="AlphaFoldDB" id="A0AAW1H0U2"/>
<evidence type="ECO:0000313" key="10">
    <source>
        <dbReference type="EMBL" id="KAK9669572.1"/>
    </source>
</evidence>
<dbReference type="PANTHER" id="PTHR11240">
    <property type="entry name" value="RIBONUCLEASE T2"/>
    <property type="match status" value="1"/>
</dbReference>
<dbReference type="CDD" id="cd01061">
    <property type="entry name" value="RNase_T2_euk"/>
    <property type="match status" value="1"/>
</dbReference>
<dbReference type="SUPFAM" id="SSF55895">
    <property type="entry name" value="Ribonuclease Rh-like"/>
    <property type="match status" value="1"/>
</dbReference>
<keyword evidence="2" id="KW-0540">Nuclease</keyword>
<comment type="caution">
    <text evidence="10">The sequence shown here is derived from an EMBL/GenBank/DDBJ whole genome shotgun (WGS) entry which is preliminary data.</text>
</comment>
<dbReference type="GO" id="GO:0003723">
    <property type="term" value="F:RNA binding"/>
    <property type="evidence" value="ECO:0007669"/>
    <property type="project" value="InterPro"/>
</dbReference>
<dbReference type="Pfam" id="PF00445">
    <property type="entry name" value="Ribonuclease_T2"/>
    <property type="match status" value="1"/>
</dbReference>
<evidence type="ECO:0000256" key="4">
    <source>
        <dbReference type="ARBA" id="ARBA00022759"/>
    </source>
</evidence>
<feature type="active site" evidence="8">
    <location>
        <position position="160"/>
    </location>
</feature>
<keyword evidence="6" id="KW-1015">Disulfide bond</keyword>
<dbReference type="PANTHER" id="PTHR11240:SF22">
    <property type="entry name" value="RIBONUCLEASE T2"/>
    <property type="match status" value="1"/>
</dbReference>
<evidence type="ECO:0000313" key="11">
    <source>
        <dbReference type="Proteomes" id="UP001443914"/>
    </source>
</evidence>
<organism evidence="10 11">
    <name type="scientific">Saponaria officinalis</name>
    <name type="common">Common soapwort</name>
    <name type="synonym">Lychnis saponaria</name>
    <dbReference type="NCBI Taxonomy" id="3572"/>
    <lineage>
        <taxon>Eukaryota</taxon>
        <taxon>Viridiplantae</taxon>
        <taxon>Streptophyta</taxon>
        <taxon>Embryophyta</taxon>
        <taxon>Tracheophyta</taxon>
        <taxon>Spermatophyta</taxon>
        <taxon>Magnoliopsida</taxon>
        <taxon>eudicotyledons</taxon>
        <taxon>Gunneridae</taxon>
        <taxon>Pentapetalae</taxon>
        <taxon>Caryophyllales</taxon>
        <taxon>Caryophyllaceae</taxon>
        <taxon>Caryophylleae</taxon>
        <taxon>Saponaria</taxon>
    </lineage>
</organism>
<evidence type="ECO:0000256" key="1">
    <source>
        <dbReference type="ARBA" id="ARBA00007469"/>
    </source>
</evidence>
<evidence type="ECO:0000256" key="6">
    <source>
        <dbReference type="ARBA" id="ARBA00023157"/>
    </source>
</evidence>
<evidence type="ECO:0000256" key="2">
    <source>
        <dbReference type="ARBA" id="ARBA00022722"/>
    </source>
</evidence>
<dbReference type="InterPro" id="IPR033130">
    <property type="entry name" value="RNase_T2_His_AS_2"/>
</dbReference>
<comment type="similarity">
    <text evidence="1 9">Belongs to the RNase T2 family.</text>
</comment>
<reference evidence="10" key="1">
    <citation type="submission" date="2024-03" db="EMBL/GenBank/DDBJ databases">
        <title>WGS assembly of Saponaria officinalis var. Norfolk2.</title>
        <authorList>
            <person name="Jenkins J."/>
            <person name="Shu S."/>
            <person name="Grimwood J."/>
            <person name="Barry K."/>
            <person name="Goodstein D."/>
            <person name="Schmutz J."/>
            <person name="Leebens-Mack J."/>
            <person name="Osbourn A."/>
        </authorList>
    </citation>
    <scope>NUCLEOTIDE SEQUENCE [LARGE SCALE GENOMIC DNA]</scope>
    <source>
        <strain evidence="10">JIC</strain>
    </source>
</reference>
<dbReference type="PROSITE" id="PS00531">
    <property type="entry name" value="RNASE_T2_2"/>
    <property type="match status" value="1"/>
</dbReference>
<dbReference type="GO" id="GO:0006401">
    <property type="term" value="P:RNA catabolic process"/>
    <property type="evidence" value="ECO:0007669"/>
    <property type="project" value="TreeGrafter"/>
</dbReference>
<name>A0AAW1H0U2_SAPOF</name>
<evidence type="ECO:0000256" key="3">
    <source>
        <dbReference type="ARBA" id="ARBA00022729"/>
    </source>
</evidence>
<keyword evidence="11" id="KW-1185">Reference proteome</keyword>
<evidence type="ECO:0000256" key="8">
    <source>
        <dbReference type="PIRSR" id="PIRSR633697-1"/>
    </source>
</evidence>
<accession>A0AAW1H0U2</accession>
<evidence type="ECO:0000256" key="5">
    <source>
        <dbReference type="ARBA" id="ARBA00022801"/>
    </source>
</evidence>
<evidence type="ECO:0000256" key="7">
    <source>
        <dbReference type="ARBA" id="ARBA00023239"/>
    </source>
</evidence>
<dbReference type="InterPro" id="IPR001568">
    <property type="entry name" value="RNase_T2-like"/>
</dbReference>
<dbReference type="FunFam" id="3.90.730.10:FF:000007">
    <property type="entry name" value="Ribonuclease T2"/>
    <property type="match status" value="1"/>
</dbReference>
<proteinExistence type="inferred from homology"/>